<feature type="region of interest" description="Disordered" evidence="1">
    <location>
        <begin position="1"/>
        <end position="68"/>
    </location>
</feature>
<dbReference type="Proteomes" id="UP001432322">
    <property type="component" value="Unassembled WGS sequence"/>
</dbReference>
<evidence type="ECO:0000313" key="2">
    <source>
        <dbReference type="EMBL" id="GMT08822.1"/>
    </source>
</evidence>
<comment type="caution">
    <text evidence="2">The sequence shown here is derived from an EMBL/GenBank/DDBJ whole genome shotgun (WGS) entry which is preliminary data.</text>
</comment>
<name>A0AAV5UQG8_9BILA</name>
<keyword evidence="3" id="KW-1185">Reference proteome</keyword>
<gene>
    <name evidence="2" type="ORF">PFISCL1PPCAC_119</name>
</gene>
<protein>
    <submittedName>
        <fullName evidence="2">Uncharacterized protein</fullName>
    </submittedName>
</protein>
<organism evidence="2 3">
    <name type="scientific">Pristionchus fissidentatus</name>
    <dbReference type="NCBI Taxonomy" id="1538716"/>
    <lineage>
        <taxon>Eukaryota</taxon>
        <taxon>Metazoa</taxon>
        <taxon>Ecdysozoa</taxon>
        <taxon>Nematoda</taxon>
        <taxon>Chromadorea</taxon>
        <taxon>Rhabditida</taxon>
        <taxon>Rhabditina</taxon>
        <taxon>Diplogasteromorpha</taxon>
        <taxon>Diplogasteroidea</taxon>
        <taxon>Neodiplogasteridae</taxon>
        <taxon>Pristionchus</taxon>
    </lineage>
</organism>
<dbReference type="AlphaFoldDB" id="A0AAV5UQG8"/>
<proteinExistence type="predicted"/>
<dbReference type="EMBL" id="BTSY01000001">
    <property type="protein sequence ID" value="GMT08822.1"/>
    <property type="molecule type" value="Genomic_DNA"/>
</dbReference>
<sequence>YSAANKAGRRNKREGGTTDWRGEKRRWERSRIERSDRSTNEEKLRGGELKIGGGKKWKEETNRDKPNW</sequence>
<reference evidence="2" key="1">
    <citation type="submission" date="2023-10" db="EMBL/GenBank/DDBJ databases">
        <title>Genome assembly of Pristionchus species.</title>
        <authorList>
            <person name="Yoshida K."/>
            <person name="Sommer R.J."/>
        </authorList>
    </citation>
    <scope>NUCLEOTIDE SEQUENCE</scope>
    <source>
        <strain evidence="2">RS5133</strain>
    </source>
</reference>
<accession>A0AAV5UQG8</accession>
<feature type="compositionally biased region" description="Basic and acidic residues" evidence="1">
    <location>
        <begin position="13"/>
        <end position="48"/>
    </location>
</feature>
<feature type="non-terminal residue" evidence="2">
    <location>
        <position position="1"/>
    </location>
</feature>
<evidence type="ECO:0000256" key="1">
    <source>
        <dbReference type="SAM" id="MobiDB-lite"/>
    </source>
</evidence>
<evidence type="ECO:0000313" key="3">
    <source>
        <dbReference type="Proteomes" id="UP001432322"/>
    </source>
</evidence>
<feature type="compositionally biased region" description="Basic and acidic residues" evidence="1">
    <location>
        <begin position="56"/>
        <end position="68"/>
    </location>
</feature>
<feature type="non-terminal residue" evidence="2">
    <location>
        <position position="68"/>
    </location>
</feature>